<keyword evidence="1" id="KW-0175">Coiled coil</keyword>
<gene>
    <name evidence="2" type="ORF">DW855_06245</name>
</gene>
<organism evidence="2 3">
    <name type="scientific">Faecalibacterium prausnitzii</name>
    <dbReference type="NCBI Taxonomy" id="853"/>
    <lineage>
        <taxon>Bacteria</taxon>
        <taxon>Bacillati</taxon>
        <taxon>Bacillota</taxon>
        <taxon>Clostridia</taxon>
        <taxon>Eubacteriales</taxon>
        <taxon>Oscillospiraceae</taxon>
        <taxon>Faecalibacterium</taxon>
    </lineage>
</organism>
<dbReference type="EMBL" id="QVFB01000008">
    <property type="protein sequence ID" value="RGC19576.1"/>
    <property type="molecule type" value="Genomic_DNA"/>
</dbReference>
<dbReference type="InterPro" id="IPR025332">
    <property type="entry name" value="DUF4238"/>
</dbReference>
<dbReference type="AlphaFoldDB" id="A0A3E2W5C5"/>
<dbReference type="RefSeq" id="WP_117554034.1">
    <property type="nucleotide sequence ID" value="NZ_QVFB01000008.1"/>
</dbReference>
<evidence type="ECO:0000256" key="1">
    <source>
        <dbReference type="SAM" id="Coils"/>
    </source>
</evidence>
<evidence type="ECO:0000313" key="2">
    <source>
        <dbReference type="EMBL" id="RGC19576.1"/>
    </source>
</evidence>
<proteinExistence type="predicted"/>
<dbReference type="Proteomes" id="UP000260733">
    <property type="component" value="Unassembled WGS sequence"/>
</dbReference>
<name>A0A3E2W5C5_9FIRM</name>
<dbReference type="Pfam" id="PF14022">
    <property type="entry name" value="DUF4238"/>
    <property type="match status" value="1"/>
</dbReference>
<sequence>MSVKNQHFIPQVYLKQWNVNGAGQVYCYKKENLSEAVPKNISKILCQSHTYTIGYDDCFFIDFLTEAKKDFSKQLESILKEYSAVAYFDGKEIKDFYAAIDYLYRVDEWDFRKASDFHLLAPKKAIVARIKEIRSYILENRLDNYVEKKWSQSLNLFLQQLNDRKDSYENEQIDIDSAVVDEIVSTMLIFMCRNPAFDCLGVFPWIKDLLLSAFNEQHDKSEETISIVNKQLRGAWLSQLYKALYSSDTGFFVSFYSALKHRAQATIIYCPTDTGSFITSDNPAFSYIDATKPTYNAIYFPLTPQYLLLIGNGEKYSLNKVDYKIVSKKGVRSFNSIICNMAYEKIISNRSELDDLL</sequence>
<accession>A0A3E2W5C5</accession>
<reference evidence="2 3" key="1">
    <citation type="submission" date="2018-08" db="EMBL/GenBank/DDBJ databases">
        <title>A genome reference for cultivated species of the human gut microbiota.</title>
        <authorList>
            <person name="Zou Y."/>
            <person name="Xue W."/>
            <person name="Luo G."/>
        </authorList>
    </citation>
    <scope>NUCLEOTIDE SEQUENCE [LARGE SCALE GENOMIC DNA]</scope>
    <source>
        <strain evidence="2 3">AM37-13AC</strain>
    </source>
</reference>
<feature type="coiled-coil region" evidence="1">
    <location>
        <begin position="151"/>
        <end position="178"/>
    </location>
</feature>
<protein>
    <submittedName>
        <fullName evidence="2">DUF4238 domain-containing protein</fullName>
    </submittedName>
</protein>
<comment type="caution">
    <text evidence="2">The sequence shown here is derived from an EMBL/GenBank/DDBJ whole genome shotgun (WGS) entry which is preliminary data.</text>
</comment>
<evidence type="ECO:0000313" key="3">
    <source>
        <dbReference type="Proteomes" id="UP000260733"/>
    </source>
</evidence>